<dbReference type="Proteomes" id="UP000030671">
    <property type="component" value="Unassembled WGS sequence"/>
</dbReference>
<gene>
    <name evidence="1" type="ORF">HETIRDRAFT_433579</name>
</gene>
<dbReference type="RefSeq" id="XP_009544960.1">
    <property type="nucleotide sequence ID" value="XM_009546665.1"/>
</dbReference>
<dbReference type="InParanoid" id="W4KC03"/>
<evidence type="ECO:0000313" key="2">
    <source>
        <dbReference type="Proteomes" id="UP000030671"/>
    </source>
</evidence>
<dbReference type="AlphaFoldDB" id="W4KC03"/>
<reference evidence="1 2" key="1">
    <citation type="journal article" date="2012" name="New Phytol.">
        <title>Insight into trade-off between wood decay and parasitism from the genome of a fungal forest pathogen.</title>
        <authorList>
            <person name="Olson A."/>
            <person name="Aerts A."/>
            <person name="Asiegbu F."/>
            <person name="Belbahri L."/>
            <person name="Bouzid O."/>
            <person name="Broberg A."/>
            <person name="Canback B."/>
            <person name="Coutinho P.M."/>
            <person name="Cullen D."/>
            <person name="Dalman K."/>
            <person name="Deflorio G."/>
            <person name="van Diepen L.T."/>
            <person name="Dunand C."/>
            <person name="Duplessis S."/>
            <person name="Durling M."/>
            <person name="Gonthier P."/>
            <person name="Grimwood J."/>
            <person name="Fossdal C.G."/>
            <person name="Hansson D."/>
            <person name="Henrissat B."/>
            <person name="Hietala A."/>
            <person name="Himmelstrand K."/>
            <person name="Hoffmeister D."/>
            <person name="Hogberg N."/>
            <person name="James T.Y."/>
            <person name="Karlsson M."/>
            <person name="Kohler A."/>
            <person name="Kues U."/>
            <person name="Lee Y.H."/>
            <person name="Lin Y.C."/>
            <person name="Lind M."/>
            <person name="Lindquist E."/>
            <person name="Lombard V."/>
            <person name="Lucas S."/>
            <person name="Lunden K."/>
            <person name="Morin E."/>
            <person name="Murat C."/>
            <person name="Park J."/>
            <person name="Raffaello T."/>
            <person name="Rouze P."/>
            <person name="Salamov A."/>
            <person name="Schmutz J."/>
            <person name="Solheim H."/>
            <person name="Stahlberg J."/>
            <person name="Velez H."/>
            <person name="de Vries R.P."/>
            <person name="Wiebenga A."/>
            <person name="Woodward S."/>
            <person name="Yakovlev I."/>
            <person name="Garbelotto M."/>
            <person name="Martin F."/>
            <person name="Grigoriev I.V."/>
            <person name="Stenlid J."/>
        </authorList>
    </citation>
    <scope>NUCLEOTIDE SEQUENCE [LARGE SCALE GENOMIC DNA]</scope>
    <source>
        <strain evidence="1 2">TC 32-1</strain>
    </source>
</reference>
<dbReference type="EMBL" id="KI925457">
    <property type="protein sequence ID" value="ETW82611.1"/>
    <property type="molecule type" value="Genomic_DNA"/>
</dbReference>
<evidence type="ECO:0000313" key="1">
    <source>
        <dbReference type="EMBL" id="ETW82611.1"/>
    </source>
</evidence>
<organism evidence="1 2">
    <name type="scientific">Heterobasidion irregulare (strain TC 32-1)</name>
    <dbReference type="NCBI Taxonomy" id="747525"/>
    <lineage>
        <taxon>Eukaryota</taxon>
        <taxon>Fungi</taxon>
        <taxon>Dikarya</taxon>
        <taxon>Basidiomycota</taxon>
        <taxon>Agaricomycotina</taxon>
        <taxon>Agaricomycetes</taxon>
        <taxon>Russulales</taxon>
        <taxon>Bondarzewiaceae</taxon>
        <taxon>Heterobasidion</taxon>
        <taxon>Heterobasidion annosum species complex</taxon>
    </lineage>
</organism>
<keyword evidence="2" id="KW-1185">Reference proteome</keyword>
<sequence>MAVITLRSSFAPPALTLSPLPRPLPLPLPLPSLSKPSELLSLLTVTPMSRSSQARAPHEPDGRFECSARRSSILGSFSLFSSVAVGGSGTACVDVLASTPSERSGSVHFQRRG</sequence>
<protein>
    <submittedName>
        <fullName evidence="1">Uncharacterized protein</fullName>
    </submittedName>
</protein>
<name>W4KC03_HETIT</name>
<dbReference type="KEGG" id="hir:HETIRDRAFT_433579"/>
<dbReference type="GeneID" id="20674681"/>
<dbReference type="HOGENOM" id="CLU_2133819_0_0_1"/>
<proteinExistence type="predicted"/>
<accession>W4KC03</accession>